<dbReference type="EMBL" id="AMQM01003472">
    <property type="status" value="NOT_ANNOTATED_CDS"/>
    <property type="molecule type" value="Genomic_DNA"/>
</dbReference>
<dbReference type="AlphaFoldDB" id="T1G2H4"/>
<comment type="catalytic activity">
    <reaction evidence="4">
        <text>an N-acyl-L-alpha-aminoacyl-tRNA + H2O = an N-acyl-L-amino acid + a tRNA + H(+)</text>
        <dbReference type="Rhea" id="RHEA:54448"/>
        <dbReference type="Rhea" id="RHEA-COMP:10123"/>
        <dbReference type="Rhea" id="RHEA-COMP:13883"/>
        <dbReference type="ChEBI" id="CHEBI:15377"/>
        <dbReference type="ChEBI" id="CHEBI:15378"/>
        <dbReference type="ChEBI" id="CHEBI:59874"/>
        <dbReference type="ChEBI" id="CHEBI:78442"/>
        <dbReference type="ChEBI" id="CHEBI:138191"/>
        <dbReference type="EC" id="3.1.1.29"/>
    </reaction>
</comment>
<dbReference type="STRING" id="6412.T1G2H4"/>
<reference evidence="7" key="3">
    <citation type="submission" date="2015-06" db="UniProtKB">
        <authorList>
            <consortium name="EnsemblMetazoa"/>
        </authorList>
    </citation>
    <scope>IDENTIFICATION</scope>
</reference>
<dbReference type="Pfam" id="PF22562">
    <property type="entry name" value="UBA_7"/>
    <property type="match status" value="1"/>
</dbReference>
<dbReference type="GeneID" id="20215272"/>
<dbReference type="InterPro" id="IPR015940">
    <property type="entry name" value="UBA"/>
</dbReference>
<dbReference type="EMBL" id="KB096183">
    <property type="protein sequence ID" value="ESO07541.1"/>
    <property type="molecule type" value="Genomic_DNA"/>
</dbReference>
<dbReference type="PANTHER" id="PTHR12649">
    <property type="entry name" value="PEPTIDYL-TRNA HYDROLASE 2"/>
    <property type="match status" value="1"/>
</dbReference>
<dbReference type="RefSeq" id="XP_009014152.1">
    <property type="nucleotide sequence ID" value="XM_009015904.1"/>
</dbReference>
<dbReference type="OrthoDB" id="1733656at2759"/>
<evidence type="ECO:0000256" key="1">
    <source>
        <dbReference type="ARBA" id="ARBA00013260"/>
    </source>
</evidence>
<dbReference type="Gene3D" id="3.40.1490.10">
    <property type="entry name" value="Bit1"/>
    <property type="match status" value="1"/>
</dbReference>
<dbReference type="CDD" id="cd14296">
    <property type="entry name" value="UBA1_scUBP14_like"/>
    <property type="match status" value="1"/>
</dbReference>
<evidence type="ECO:0000256" key="2">
    <source>
        <dbReference type="ARBA" id="ARBA00022801"/>
    </source>
</evidence>
<proteinExistence type="inferred from homology"/>
<dbReference type="Pfam" id="PF01981">
    <property type="entry name" value="PTH2"/>
    <property type="match status" value="1"/>
</dbReference>
<dbReference type="SUPFAM" id="SSF46934">
    <property type="entry name" value="UBA-like"/>
    <property type="match status" value="1"/>
</dbReference>
<evidence type="ECO:0000256" key="3">
    <source>
        <dbReference type="ARBA" id="ARBA00038050"/>
    </source>
</evidence>
<reference evidence="8" key="1">
    <citation type="submission" date="2012-12" db="EMBL/GenBank/DDBJ databases">
        <authorList>
            <person name="Hellsten U."/>
            <person name="Grimwood J."/>
            <person name="Chapman J.A."/>
            <person name="Shapiro H."/>
            <person name="Aerts A."/>
            <person name="Otillar R.P."/>
            <person name="Terry A.Y."/>
            <person name="Boore J.L."/>
            <person name="Simakov O."/>
            <person name="Marletaz F."/>
            <person name="Cho S.-J."/>
            <person name="Edsinger-Gonzales E."/>
            <person name="Havlak P."/>
            <person name="Kuo D.-H."/>
            <person name="Larsson T."/>
            <person name="Lv J."/>
            <person name="Arendt D."/>
            <person name="Savage R."/>
            <person name="Osoegawa K."/>
            <person name="de Jong P."/>
            <person name="Lindberg D.R."/>
            <person name="Seaver E.C."/>
            <person name="Weisblat D.A."/>
            <person name="Putnam N.H."/>
            <person name="Grigoriev I.V."/>
            <person name="Rokhsar D.S."/>
        </authorList>
    </citation>
    <scope>NUCLEOTIDE SEQUENCE</scope>
</reference>
<dbReference type="InterPro" id="IPR023476">
    <property type="entry name" value="Pep_tRNA_hydro_II_dom_sf"/>
</dbReference>
<dbReference type="OMA" id="AISWIFE"/>
<gene>
    <name evidence="7" type="primary">20215272</name>
    <name evidence="6" type="ORF">HELRODRAFT_76253</name>
</gene>
<evidence type="ECO:0000313" key="6">
    <source>
        <dbReference type="EMBL" id="ESO07541.1"/>
    </source>
</evidence>
<evidence type="ECO:0000259" key="5">
    <source>
        <dbReference type="PROSITE" id="PS50030"/>
    </source>
</evidence>
<keyword evidence="2" id="KW-0378">Hydrolase</keyword>
<dbReference type="SUPFAM" id="SSF102462">
    <property type="entry name" value="Peptidyl-tRNA hydrolase II"/>
    <property type="match status" value="1"/>
</dbReference>
<dbReference type="Gene3D" id="1.10.8.10">
    <property type="entry name" value="DNA helicase RuvA subunit, C-terminal domain"/>
    <property type="match status" value="1"/>
</dbReference>
<dbReference type="InterPro" id="IPR002833">
    <property type="entry name" value="PTH2"/>
</dbReference>
<comment type="similarity">
    <text evidence="3">Belongs to the PTH2 family.</text>
</comment>
<evidence type="ECO:0000313" key="7">
    <source>
        <dbReference type="EnsemblMetazoa" id="HelroP76253"/>
    </source>
</evidence>
<reference evidence="6 8" key="2">
    <citation type="journal article" date="2013" name="Nature">
        <title>Insights into bilaterian evolution from three spiralian genomes.</title>
        <authorList>
            <person name="Simakov O."/>
            <person name="Marletaz F."/>
            <person name="Cho S.J."/>
            <person name="Edsinger-Gonzales E."/>
            <person name="Havlak P."/>
            <person name="Hellsten U."/>
            <person name="Kuo D.H."/>
            <person name="Larsson T."/>
            <person name="Lv J."/>
            <person name="Arendt D."/>
            <person name="Savage R."/>
            <person name="Osoegawa K."/>
            <person name="de Jong P."/>
            <person name="Grimwood J."/>
            <person name="Chapman J.A."/>
            <person name="Shapiro H."/>
            <person name="Aerts A."/>
            <person name="Otillar R.P."/>
            <person name="Terry A.Y."/>
            <person name="Boore J.L."/>
            <person name="Grigoriev I.V."/>
            <person name="Lindberg D.R."/>
            <person name="Seaver E.C."/>
            <person name="Weisblat D.A."/>
            <person name="Putnam N.H."/>
            <person name="Rokhsar D.S."/>
        </authorList>
    </citation>
    <scope>NUCLEOTIDE SEQUENCE</scope>
</reference>
<dbReference type="InterPro" id="IPR009060">
    <property type="entry name" value="UBA-like_sf"/>
</dbReference>
<dbReference type="EC" id="3.1.1.29" evidence="1"/>
<dbReference type="FunFam" id="3.40.1490.10:FF:000002">
    <property type="entry name" value="Peptidyl-tRNA hydrolase 2, mitochondrial"/>
    <property type="match status" value="1"/>
</dbReference>
<accession>T1G2H4</accession>
<feature type="domain" description="UBA" evidence="5">
    <location>
        <begin position="16"/>
        <end position="57"/>
    </location>
</feature>
<name>T1G2H4_HELRO</name>
<dbReference type="GO" id="GO:0004045">
    <property type="term" value="F:peptidyl-tRNA hydrolase activity"/>
    <property type="evidence" value="ECO:0000318"/>
    <property type="project" value="GO_Central"/>
</dbReference>
<evidence type="ECO:0000256" key="4">
    <source>
        <dbReference type="ARBA" id="ARBA00048707"/>
    </source>
</evidence>
<dbReference type="Proteomes" id="UP000015101">
    <property type="component" value="Unassembled WGS sequence"/>
</dbReference>
<dbReference type="PANTHER" id="PTHR12649:SF29">
    <property type="entry name" value="AMINOACYL-TRNA HYDROLASE"/>
    <property type="match status" value="1"/>
</dbReference>
<organism evidence="7 8">
    <name type="scientific">Helobdella robusta</name>
    <name type="common">Californian leech</name>
    <dbReference type="NCBI Taxonomy" id="6412"/>
    <lineage>
        <taxon>Eukaryota</taxon>
        <taxon>Metazoa</taxon>
        <taxon>Spiralia</taxon>
        <taxon>Lophotrochozoa</taxon>
        <taxon>Annelida</taxon>
        <taxon>Clitellata</taxon>
        <taxon>Hirudinea</taxon>
        <taxon>Rhynchobdellida</taxon>
        <taxon>Glossiphoniidae</taxon>
        <taxon>Helobdella</taxon>
    </lineage>
</organism>
<protein>
    <recommendedName>
        <fullName evidence="1">peptidyl-tRNA hydrolase</fullName>
        <ecNumber evidence="1">3.1.1.29</ecNumber>
    </recommendedName>
</protein>
<dbReference type="InParanoid" id="T1G2H4"/>
<keyword evidence="8" id="KW-1185">Reference proteome</keyword>
<dbReference type="eggNOG" id="KOG3282">
    <property type="taxonomic scope" value="Eukaryota"/>
</dbReference>
<dbReference type="EnsemblMetazoa" id="HelroT76253">
    <property type="protein sequence ID" value="HelroP76253"/>
    <property type="gene ID" value="HelroG76253"/>
</dbReference>
<dbReference type="CTD" id="20215272"/>
<dbReference type="GO" id="GO:0005829">
    <property type="term" value="C:cytosol"/>
    <property type="evidence" value="ECO:0000318"/>
    <property type="project" value="GO_Central"/>
</dbReference>
<dbReference type="PROSITE" id="PS50030">
    <property type="entry name" value="UBA"/>
    <property type="match status" value="1"/>
</dbReference>
<dbReference type="KEGG" id="hro:HELRODRAFT_76253"/>
<evidence type="ECO:0000313" key="8">
    <source>
        <dbReference type="Proteomes" id="UP000015101"/>
    </source>
</evidence>
<dbReference type="HOGENOM" id="CLU_073661_0_2_1"/>
<sequence>MSNPPEHEQPEAVEFVPKEDLISVLASLGISRNASMRALYHTGNYSADMAAAWVFENQDRNINTPFSSSELSDVPSYKMVFVVNQDLKMSIGKTAGQVGHAAVGLYRELIENQQNFGESLLFWSQYGETKIVLKGLNADHLKELASKAKTLDLPIFEVYDAGMTEVRSGSFTVLAIMGKTEAVNVVTGSLTLL</sequence>